<feature type="transmembrane region" description="Helical" evidence="8">
    <location>
        <begin position="70"/>
        <end position="90"/>
    </location>
</feature>
<feature type="transmembrane region" description="Helical" evidence="8">
    <location>
        <begin position="132"/>
        <end position="160"/>
    </location>
</feature>
<evidence type="ECO:0000256" key="1">
    <source>
        <dbReference type="ARBA" id="ARBA00004651"/>
    </source>
</evidence>
<dbReference type="PANTHER" id="PTHR43848:SF2">
    <property type="entry name" value="PUTRESCINE TRANSPORT SYSTEM PERMEASE PROTEIN POTI"/>
    <property type="match status" value="1"/>
</dbReference>
<keyword evidence="3 8" id="KW-0813">Transport</keyword>
<feature type="transmembrane region" description="Helical" evidence="8">
    <location>
        <begin position="12"/>
        <end position="34"/>
    </location>
</feature>
<feature type="transmembrane region" description="Helical" evidence="8">
    <location>
        <begin position="181"/>
        <end position="206"/>
    </location>
</feature>
<comment type="similarity">
    <text evidence="2">Belongs to the binding-protein-dependent transport system permease family. CysTW subfamily.</text>
</comment>
<dbReference type="RefSeq" id="WP_123105922.1">
    <property type="nucleotide sequence ID" value="NZ_CP127527.1"/>
</dbReference>
<dbReference type="PANTHER" id="PTHR43848">
    <property type="entry name" value="PUTRESCINE TRANSPORT SYSTEM PERMEASE PROTEIN POTI"/>
    <property type="match status" value="1"/>
</dbReference>
<dbReference type="SUPFAM" id="SSF161098">
    <property type="entry name" value="MetI-like"/>
    <property type="match status" value="1"/>
</dbReference>
<dbReference type="CDD" id="cd06261">
    <property type="entry name" value="TM_PBP2"/>
    <property type="match status" value="1"/>
</dbReference>
<keyword evidence="7 8" id="KW-0472">Membrane</keyword>
<feature type="transmembrane region" description="Helical" evidence="8">
    <location>
        <begin position="102"/>
        <end position="126"/>
    </location>
</feature>
<name>A0A3M8QNX8_9PROT</name>
<accession>A0A3M8QNX8</accession>
<keyword evidence="4" id="KW-1003">Cell membrane</keyword>
<evidence type="ECO:0000256" key="2">
    <source>
        <dbReference type="ARBA" id="ARBA00007069"/>
    </source>
</evidence>
<evidence type="ECO:0000256" key="7">
    <source>
        <dbReference type="ARBA" id="ARBA00023136"/>
    </source>
</evidence>
<comment type="subcellular location">
    <subcellularLocation>
        <location evidence="1 8">Cell membrane</location>
        <topology evidence="1 8">Multi-pass membrane protein</topology>
    </subcellularLocation>
</comment>
<dbReference type="InterPro" id="IPR051789">
    <property type="entry name" value="Bact_Polyamine_Transport"/>
</dbReference>
<sequence length="279" mass="30850">MNFSRSLRTYLALHSWPVFLFLYAPLAIIVLFSFNRSPVSVQFTGFSTAWYTSLFHNQDILAALGRSLELGIGSASLGTVLGTLLGYGVYRYRAAGLAWLGLLVYLPIIMPSIVFGISEMIFFTYVHQFTGFLSAGLLTMGVAHVTFQIPYVALVVYSRLVGLDRHLFDAAQDLYANPWKIFFHLVLPVTRPAVVAGFLLAFTLSFDDFVISFFTSGPDSMTLPLYIYGAVAKKGVSPEINAVASLMIGMVLVAAITNLLVSRSKEQAQRPSRPWLRSH</sequence>
<protein>
    <submittedName>
        <fullName evidence="10">ABC transporter permease</fullName>
    </submittedName>
</protein>
<dbReference type="EMBL" id="RIZI01000193">
    <property type="protein sequence ID" value="RNF57969.1"/>
    <property type="molecule type" value="Genomic_DNA"/>
</dbReference>
<dbReference type="AlphaFoldDB" id="A0A3M8QNX8"/>
<dbReference type="GO" id="GO:0055085">
    <property type="term" value="P:transmembrane transport"/>
    <property type="evidence" value="ECO:0007669"/>
    <property type="project" value="InterPro"/>
</dbReference>
<keyword evidence="5 8" id="KW-0812">Transmembrane</keyword>
<organism evidence="10">
    <name type="scientific">Acidithiobacillus sulfuriphilus</name>
    <dbReference type="NCBI Taxonomy" id="1867749"/>
    <lineage>
        <taxon>Bacteria</taxon>
        <taxon>Pseudomonadati</taxon>
        <taxon>Pseudomonadota</taxon>
        <taxon>Acidithiobacillia</taxon>
        <taxon>Acidithiobacillales</taxon>
        <taxon>Acidithiobacillaceae</taxon>
        <taxon>Acidithiobacillus</taxon>
    </lineage>
</organism>
<dbReference type="Gene3D" id="1.10.3720.10">
    <property type="entry name" value="MetI-like"/>
    <property type="match status" value="1"/>
</dbReference>
<dbReference type="OrthoDB" id="5294991at2"/>
<dbReference type="GO" id="GO:0005886">
    <property type="term" value="C:plasma membrane"/>
    <property type="evidence" value="ECO:0007669"/>
    <property type="project" value="UniProtKB-SubCell"/>
</dbReference>
<reference evidence="10" key="1">
    <citation type="submission" date="2018-10" db="EMBL/GenBank/DDBJ databases">
        <title>Acidithiobacillus sulfuriphilus sp. nov.: an extremely acidophilic sulfur-oxidizing chemolithotroph isolated from a neutral pH environment.</title>
        <authorList>
            <person name="Falagan C."/>
            <person name="Moya-Beltran A."/>
            <person name="Quatrini R."/>
            <person name="Johnson D.B."/>
        </authorList>
    </citation>
    <scope>NUCLEOTIDE SEQUENCE [LARGE SCALE GENOMIC DNA]</scope>
    <source>
        <strain evidence="10">CJ-2</strain>
    </source>
</reference>
<dbReference type="Pfam" id="PF00528">
    <property type="entry name" value="BPD_transp_1"/>
    <property type="match status" value="1"/>
</dbReference>
<keyword evidence="6 8" id="KW-1133">Transmembrane helix</keyword>
<dbReference type="InterPro" id="IPR000515">
    <property type="entry name" value="MetI-like"/>
</dbReference>
<evidence type="ECO:0000256" key="4">
    <source>
        <dbReference type="ARBA" id="ARBA00022475"/>
    </source>
</evidence>
<dbReference type="PROSITE" id="PS50928">
    <property type="entry name" value="ABC_TM1"/>
    <property type="match status" value="1"/>
</dbReference>
<feature type="domain" description="ABC transmembrane type-1" evidence="9">
    <location>
        <begin position="64"/>
        <end position="261"/>
    </location>
</feature>
<dbReference type="InterPro" id="IPR035906">
    <property type="entry name" value="MetI-like_sf"/>
</dbReference>
<evidence type="ECO:0000256" key="8">
    <source>
        <dbReference type="RuleBase" id="RU363032"/>
    </source>
</evidence>
<evidence type="ECO:0000256" key="3">
    <source>
        <dbReference type="ARBA" id="ARBA00022448"/>
    </source>
</evidence>
<evidence type="ECO:0000259" key="9">
    <source>
        <dbReference type="PROSITE" id="PS50928"/>
    </source>
</evidence>
<evidence type="ECO:0000256" key="6">
    <source>
        <dbReference type="ARBA" id="ARBA00022989"/>
    </source>
</evidence>
<evidence type="ECO:0000313" key="10">
    <source>
        <dbReference type="EMBL" id="RNF57969.1"/>
    </source>
</evidence>
<feature type="transmembrane region" description="Helical" evidence="8">
    <location>
        <begin position="242"/>
        <end position="261"/>
    </location>
</feature>
<gene>
    <name evidence="10" type="ORF">EC580_13510</name>
</gene>
<proteinExistence type="inferred from homology"/>
<comment type="caution">
    <text evidence="10">The sequence shown here is derived from an EMBL/GenBank/DDBJ whole genome shotgun (WGS) entry which is preliminary data.</text>
</comment>
<evidence type="ECO:0000256" key="5">
    <source>
        <dbReference type="ARBA" id="ARBA00022692"/>
    </source>
</evidence>